<dbReference type="CDD" id="cd09279">
    <property type="entry name" value="RNase_HI_like"/>
    <property type="match status" value="1"/>
</dbReference>
<dbReference type="Gene3D" id="3.30.70.270">
    <property type="match status" value="1"/>
</dbReference>
<organism evidence="3 4">
    <name type="scientific">Rubroshorea leprosula</name>
    <dbReference type="NCBI Taxonomy" id="152421"/>
    <lineage>
        <taxon>Eukaryota</taxon>
        <taxon>Viridiplantae</taxon>
        <taxon>Streptophyta</taxon>
        <taxon>Embryophyta</taxon>
        <taxon>Tracheophyta</taxon>
        <taxon>Spermatophyta</taxon>
        <taxon>Magnoliopsida</taxon>
        <taxon>eudicotyledons</taxon>
        <taxon>Gunneridae</taxon>
        <taxon>Pentapetalae</taxon>
        <taxon>rosids</taxon>
        <taxon>malvids</taxon>
        <taxon>Malvales</taxon>
        <taxon>Dipterocarpaceae</taxon>
        <taxon>Rubroshorea</taxon>
    </lineage>
</organism>
<dbReference type="Pfam" id="PF03732">
    <property type="entry name" value="Retrotrans_gag"/>
    <property type="match status" value="1"/>
</dbReference>
<proteinExistence type="predicted"/>
<dbReference type="AlphaFoldDB" id="A0AAV5L550"/>
<name>A0AAV5L550_9ROSI</name>
<dbReference type="InterPro" id="IPR043128">
    <property type="entry name" value="Rev_trsase/Diguanyl_cyclase"/>
</dbReference>
<accession>A0AAV5L550</accession>
<dbReference type="Proteomes" id="UP001054252">
    <property type="component" value="Unassembled WGS sequence"/>
</dbReference>
<feature type="region of interest" description="Disordered" evidence="1">
    <location>
        <begin position="125"/>
        <end position="144"/>
    </location>
</feature>
<dbReference type="InterPro" id="IPR002156">
    <property type="entry name" value="RNaseH_domain"/>
</dbReference>
<dbReference type="PANTHER" id="PTHR48475">
    <property type="entry name" value="RIBONUCLEASE H"/>
    <property type="match status" value="1"/>
</dbReference>
<evidence type="ECO:0000256" key="1">
    <source>
        <dbReference type="SAM" id="MobiDB-lite"/>
    </source>
</evidence>
<evidence type="ECO:0000259" key="2">
    <source>
        <dbReference type="PROSITE" id="PS50879"/>
    </source>
</evidence>
<dbReference type="Gene3D" id="3.30.420.10">
    <property type="entry name" value="Ribonuclease H-like superfamily/Ribonuclease H"/>
    <property type="match status" value="1"/>
</dbReference>
<sequence length="1075" mass="121095">MRFYPRIRFVVDGGSFIKYKVASEALLKRVSEVELKSALKWRSKASLKEALLNEQSEATVGHVQKIIIPSAPGIAENIPILTGEENESDDISANTGEALDGALLSRNTIAIPIFLENGYDIEANRGNVQDGSRNHPPRGNVDNQDKTQVLESDLNDFQTLQRNLFVGSAEQEQSNTSDDDERTPIGYATQPEEQFHISSEARRRHSMHNTTRPVERPVESAWTSELEERTRVLEMAMGKILSHLIPDDLLIPLLNRGEQPAAVVATRNSPTLSNIVVPTRPRGNPDEHLHTYQAIIKIQNATDAMMCKVFPATLKSTARRWYHKLPRHSIALYSELTTLFSKKFVSQREIKHTATELMQVHQNEGESLRDYMQQFNKSTLDIDNVPNTICLSALLHGLKPGRFLDDLLENPPKSWNEVNDKLAGFILSEDFQSSNRRADDRQGPRYWHRYNTGSRDLLPKRTIPHKLTEMQLNLSSLRKYKGPIYEFDNQPVLVEGVITLPIYVGVKPRFRMASVGFLVVKMDLAFNTIMGRAKLYELKAVISQPHLCMKFPTPQGAEPVESVETIPLSPDELDKTVKIGTKLTPEERTELLEFLKDNKDVFAWTADEMPGIPTEFTVHKLSTDPTKKPVVQKRGLVGLEKQASLGELNILTCPKDPHPLPNVEKLVERAAGHERMSFLDVSLGYHQVQLLLDDQEKMTFYAGDAIYCYVMMLFGLKNVGATYQKLVQVIVKLQIGRNIEIYVDDMIVTSLRAKDHVDDLKETFQNLRRAQMKLNQLKCTFAVEAGKFLGYVVSKKGIEVNPDKVEAVQQMESLKTIKDVQRLIGRLTALHRFIARLTAAEETTQPHPVWALYVDGAANVEGSRAGAVLLGPDGFQSKHALRFKFQTTNNAVEYKALIYGLKLASELKAQSLRVFSDSQLVVNQVNGSYDIKDPQLGRYLFVVNKLKSSFISFQIDKIQRADNRRANELSKLASSQDINPQRITIVEMLDAPSYTSLKVECQVLSTDPSSPSWTTPLIKYLQTGELPEDSSDARLAKRLYFVSNLSHSEVQNPLYEIAFAPPLSSPISAKLTQLF</sequence>
<keyword evidence="4" id="KW-1185">Reference proteome</keyword>
<comment type="caution">
    <text evidence="3">The sequence shown here is derived from an EMBL/GenBank/DDBJ whole genome shotgun (WGS) entry which is preliminary data.</text>
</comment>
<dbReference type="InterPro" id="IPR000477">
    <property type="entry name" value="RT_dom"/>
</dbReference>
<dbReference type="InterPro" id="IPR043502">
    <property type="entry name" value="DNA/RNA_pol_sf"/>
</dbReference>
<dbReference type="GO" id="GO:0004523">
    <property type="term" value="F:RNA-DNA hybrid ribonuclease activity"/>
    <property type="evidence" value="ECO:0007669"/>
    <property type="project" value="InterPro"/>
</dbReference>
<dbReference type="Pfam" id="PF00078">
    <property type="entry name" value="RVT_1"/>
    <property type="match status" value="1"/>
</dbReference>
<dbReference type="PROSITE" id="PS50879">
    <property type="entry name" value="RNASE_H_1"/>
    <property type="match status" value="1"/>
</dbReference>
<evidence type="ECO:0000313" key="4">
    <source>
        <dbReference type="Proteomes" id="UP001054252"/>
    </source>
</evidence>
<dbReference type="GO" id="GO:0003676">
    <property type="term" value="F:nucleic acid binding"/>
    <property type="evidence" value="ECO:0007669"/>
    <property type="project" value="InterPro"/>
</dbReference>
<dbReference type="CDD" id="cd01647">
    <property type="entry name" value="RT_LTR"/>
    <property type="match status" value="1"/>
</dbReference>
<dbReference type="Gene3D" id="3.10.10.10">
    <property type="entry name" value="HIV Type 1 Reverse Transcriptase, subunit A, domain 1"/>
    <property type="match status" value="1"/>
</dbReference>
<dbReference type="InterPro" id="IPR005162">
    <property type="entry name" value="Retrotrans_gag_dom"/>
</dbReference>
<feature type="domain" description="RNase H type-1" evidence="2">
    <location>
        <begin position="846"/>
        <end position="975"/>
    </location>
</feature>
<dbReference type="InterPro" id="IPR036397">
    <property type="entry name" value="RNaseH_sf"/>
</dbReference>
<dbReference type="Pfam" id="PF13456">
    <property type="entry name" value="RVT_3"/>
    <property type="match status" value="1"/>
</dbReference>
<dbReference type="EMBL" id="BPVZ01000094">
    <property type="protein sequence ID" value="GKV32175.1"/>
    <property type="molecule type" value="Genomic_DNA"/>
</dbReference>
<reference evidence="3 4" key="1">
    <citation type="journal article" date="2021" name="Commun. Biol.">
        <title>The genome of Shorea leprosula (Dipterocarpaceae) highlights the ecological relevance of drought in aseasonal tropical rainforests.</title>
        <authorList>
            <person name="Ng K.K.S."/>
            <person name="Kobayashi M.J."/>
            <person name="Fawcett J.A."/>
            <person name="Hatakeyama M."/>
            <person name="Paape T."/>
            <person name="Ng C.H."/>
            <person name="Ang C.C."/>
            <person name="Tnah L.H."/>
            <person name="Lee C.T."/>
            <person name="Nishiyama T."/>
            <person name="Sese J."/>
            <person name="O'Brien M.J."/>
            <person name="Copetti D."/>
            <person name="Mohd Noor M.I."/>
            <person name="Ong R.C."/>
            <person name="Putra M."/>
            <person name="Sireger I.Z."/>
            <person name="Indrioko S."/>
            <person name="Kosugi Y."/>
            <person name="Izuno A."/>
            <person name="Isagi Y."/>
            <person name="Lee S.L."/>
            <person name="Shimizu K.K."/>
        </authorList>
    </citation>
    <scope>NUCLEOTIDE SEQUENCE [LARGE SCALE GENOMIC DNA]</scope>
    <source>
        <strain evidence="3">214</strain>
    </source>
</reference>
<evidence type="ECO:0000313" key="3">
    <source>
        <dbReference type="EMBL" id="GKV32175.1"/>
    </source>
</evidence>
<dbReference type="SUPFAM" id="SSF56672">
    <property type="entry name" value="DNA/RNA polymerases"/>
    <property type="match status" value="1"/>
</dbReference>
<dbReference type="PANTHER" id="PTHR48475:SF2">
    <property type="entry name" value="RIBONUCLEASE H"/>
    <property type="match status" value="1"/>
</dbReference>
<gene>
    <name evidence="3" type="ORF">SLEP1_g40798</name>
</gene>
<feature type="region of interest" description="Disordered" evidence="1">
    <location>
        <begin position="168"/>
        <end position="224"/>
    </location>
</feature>
<protein>
    <recommendedName>
        <fullName evidence="2">RNase H type-1 domain-containing protein</fullName>
    </recommendedName>
</protein>